<evidence type="ECO:0000256" key="1">
    <source>
        <dbReference type="SAM" id="Phobius"/>
    </source>
</evidence>
<proteinExistence type="predicted"/>
<organism evidence="2 3">
    <name type="scientific">Nanchangia anserum</name>
    <dbReference type="NCBI Taxonomy" id="2692125"/>
    <lineage>
        <taxon>Bacteria</taxon>
        <taxon>Bacillati</taxon>
        <taxon>Actinomycetota</taxon>
        <taxon>Actinomycetes</taxon>
        <taxon>Actinomycetales</taxon>
        <taxon>Actinomycetaceae</taxon>
        <taxon>Nanchangia</taxon>
    </lineage>
</organism>
<keyword evidence="3" id="KW-1185">Reference proteome</keyword>
<gene>
    <name evidence="2" type="ORF">H8R10_08015</name>
</gene>
<protein>
    <submittedName>
        <fullName evidence="2">Uncharacterized protein</fullName>
    </submittedName>
</protein>
<feature type="transmembrane region" description="Helical" evidence="1">
    <location>
        <begin position="15"/>
        <end position="36"/>
    </location>
</feature>
<keyword evidence="1" id="KW-1133">Transmembrane helix</keyword>
<sequence>MNRQSLRLREERGDVPGWVMVTLMTAALVIAIWVVAKPLLVDLFERAITMVSGGLG</sequence>
<evidence type="ECO:0000313" key="3">
    <source>
        <dbReference type="Proteomes" id="UP000627538"/>
    </source>
</evidence>
<reference evidence="2 3" key="1">
    <citation type="submission" date="2020-08" db="EMBL/GenBank/DDBJ databases">
        <title>Winkia gen. nov., sp. nov., isolated from faeces of the Anser albifrons in China.</title>
        <authorList>
            <person name="Liu Q."/>
        </authorList>
    </citation>
    <scope>NUCLEOTIDE SEQUENCE [LARGE SCALE GENOMIC DNA]</scope>
    <source>
        <strain evidence="2 3">C62</strain>
    </source>
</reference>
<evidence type="ECO:0000313" key="2">
    <source>
        <dbReference type="EMBL" id="MBD3690169.1"/>
    </source>
</evidence>
<name>A0A8I0GHP6_9ACTO</name>
<keyword evidence="1" id="KW-0472">Membrane</keyword>
<dbReference type="RefSeq" id="WP_191072285.1">
    <property type="nucleotide sequence ID" value="NZ_CP060506.1"/>
</dbReference>
<keyword evidence="1" id="KW-0812">Transmembrane</keyword>
<comment type="caution">
    <text evidence="2">The sequence shown here is derived from an EMBL/GenBank/DDBJ whole genome shotgun (WGS) entry which is preliminary data.</text>
</comment>
<accession>A0A8I0GHP6</accession>
<dbReference type="Proteomes" id="UP000627538">
    <property type="component" value="Unassembled WGS sequence"/>
</dbReference>
<dbReference type="EMBL" id="JACRUO010000003">
    <property type="protein sequence ID" value="MBD3690169.1"/>
    <property type="molecule type" value="Genomic_DNA"/>
</dbReference>
<dbReference type="AlphaFoldDB" id="A0A8I0GHP6"/>